<evidence type="ECO:0000313" key="3">
    <source>
        <dbReference type="Proteomes" id="UP001595906"/>
    </source>
</evidence>
<feature type="chain" id="PRO_5045377300" evidence="1">
    <location>
        <begin position="20"/>
        <end position="181"/>
    </location>
</feature>
<keyword evidence="1" id="KW-0732">Signal</keyword>
<dbReference type="EMBL" id="JBHSDC010000022">
    <property type="protein sequence ID" value="MFC4232574.1"/>
    <property type="molecule type" value="Genomic_DNA"/>
</dbReference>
<feature type="signal peptide" evidence="1">
    <location>
        <begin position="1"/>
        <end position="19"/>
    </location>
</feature>
<gene>
    <name evidence="2" type="ORF">ACFOW1_11765</name>
</gene>
<organism evidence="2 3">
    <name type="scientific">Parasediminibacterium paludis</name>
    <dbReference type="NCBI Taxonomy" id="908966"/>
    <lineage>
        <taxon>Bacteria</taxon>
        <taxon>Pseudomonadati</taxon>
        <taxon>Bacteroidota</taxon>
        <taxon>Chitinophagia</taxon>
        <taxon>Chitinophagales</taxon>
        <taxon>Chitinophagaceae</taxon>
        <taxon>Parasediminibacterium</taxon>
    </lineage>
</organism>
<name>A0ABV8PZY9_9BACT</name>
<sequence length="181" mass="20154">MKRILLTLLTSIFLVAVHAQVPTKSPDGKFTLNLDENGCMLLGYDVVAMQTMPDKTLKGDKTFESNFQGAKYWFISANNKALFDADPAKYAPLYGGFCAIAVTEGNLRPIQVWTHELINGHLIVNHNAKAKGLWDKNPNKRYKKAEKKWPEVNLKAAKYDIIHAGETQASLAATSYEGLIK</sequence>
<evidence type="ECO:0000256" key="1">
    <source>
        <dbReference type="SAM" id="SignalP"/>
    </source>
</evidence>
<keyword evidence="3" id="KW-1185">Reference proteome</keyword>
<dbReference type="Proteomes" id="UP001595906">
    <property type="component" value="Unassembled WGS sequence"/>
</dbReference>
<proteinExistence type="predicted"/>
<protein>
    <submittedName>
        <fullName evidence="2">YHS domain-containing (Seleno)protein</fullName>
    </submittedName>
</protein>
<comment type="caution">
    <text evidence="2">The sequence shown here is derived from an EMBL/GenBank/DDBJ whole genome shotgun (WGS) entry which is preliminary data.</text>
</comment>
<accession>A0ABV8PZY9</accession>
<dbReference type="NCBIfam" id="NF041384">
    <property type="entry name" value="YHS_seleno_dom"/>
    <property type="match status" value="1"/>
</dbReference>
<evidence type="ECO:0000313" key="2">
    <source>
        <dbReference type="EMBL" id="MFC4232574.1"/>
    </source>
</evidence>
<reference evidence="3" key="1">
    <citation type="journal article" date="2019" name="Int. J. Syst. Evol. Microbiol.">
        <title>The Global Catalogue of Microorganisms (GCM) 10K type strain sequencing project: providing services to taxonomists for standard genome sequencing and annotation.</title>
        <authorList>
            <consortium name="The Broad Institute Genomics Platform"/>
            <consortium name="The Broad Institute Genome Sequencing Center for Infectious Disease"/>
            <person name="Wu L."/>
            <person name="Ma J."/>
        </authorList>
    </citation>
    <scope>NUCLEOTIDE SEQUENCE [LARGE SCALE GENOMIC DNA]</scope>
    <source>
        <strain evidence="3">CECT 8010</strain>
    </source>
</reference>
<dbReference type="RefSeq" id="WP_379014478.1">
    <property type="nucleotide sequence ID" value="NZ_JBHSDC010000022.1"/>
</dbReference>